<evidence type="ECO:0000259" key="1">
    <source>
        <dbReference type="Pfam" id="PF17960"/>
    </source>
</evidence>
<accession>A0A6I9NPN9</accession>
<dbReference type="InterPro" id="IPR013783">
    <property type="entry name" value="Ig-like_fold"/>
</dbReference>
<dbReference type="Proteomes" id="UP000504611">
    <property type="component" value="Unplaced"/>
</dbReference>
<dbReference type="GO" id="GO:0002116">
    <property type="term" value="C:semaphorin receptor complex"/>
    <property type="evidence" value="ECO:0007669"/>
    <property type="project" value="TreeGrafter"/>
</dbReference>
<reference evidence="3" key="1">
    <citation type="submission" date="2025-08" db="UniProtKB">
        <authorList>
            <consortium name="RefSeq"/>
        </authorList>
    </citation>
    <scope>IDENTIFICATION</scope>
    <source>
        <tissue evidence="3">Muscle</tissue>
    </source>
</reference>
<keyword evidence="2" id="KW-1185">Reference proteome</keyword>
<dbReference type="Pfam" id="PF24479">
    <property type="entry name" value="PSI_PlexinA-B"/>
    <property type="match status" value="1"/>
</dbReference>
<dbReference type="GeneID" id="104954297"/>
<protein>
    <submittedName>
        <fullName evidence="3">Plexin-B2-like</fullName>
    </submittedName>
</protein>
<dbReference type="PANTHER" id="PTHR22625:SF9">
    <property type="entry name" value="PLEXIN-B2"/>
    <property type="match status" value="1"/>
</dbReference>
<sequence length="133" mass="14543">VDIHIPALPTLESTDRILCKFGDFVSEGAVVIEDGKLQVTCALPDPVGIPPTTQQQDYVSVPVKVIVNDKIEVTSGEYHFYNCAATVRKNQNTPCIACVTSKWRCQWNAQDHSCSDESDAAGGEFIVKTQQVC</sequence>
<dbReference type="InterPro" id="IPR041019">
    <property type="entry name" value="TIG1_plexin"/>
</dbReference>
<proteinExistence type="predicted"/>
<evidence type="ECO:0000313" key="2">
    <source>
        <dbReference type="Proteomes" id="UP000504611"/>
    </source>
</evidence>
<dbReference type="RefSeq" id="XP_010779684.1">
    <property type="nucleotide sequence ID" value="XM_010781382.1"/>
</dbReference>
<feature type="non-terminal residue" evidence="3">
    <location>
        <position position="1"/>
    </location>
</feature>
<dbReference type="GO" id="GO:0030334">
    <property type="term" value="P:regulation of cell migration"/>
    <property type="evidence" value="ECO:0007669"/>
    <property type="project" value="TreeGrafter"/>
</dbReference>
<gene>
    <name evidence="3" type="primary">LOC104954297</name>
</gene>
<dbReference type="GO" id="GO:0005886">
    <property type="term" value="C:plasma membrane"/>
    <property type="evidence" value="ECO:0007669"/>
    <property type="project" value="TreeGrafter"/>
</dbReference>
<name>A0A6I9NPN9_9TELE</name>
<dbReference type="Pfam" id="PF17960">
    <property type="entry name" value="TIG_plexin"/>
    <property type="match status" value="1"/>
</dbReference>
<dbReference type="KEGG" id="ncc:104954297"/>
<feature type="domain" description="Plexin TIG" evidence="1">
    <location>
        <begin position="1"/>
        <end position="81"/>
    </location>
</feature>
<organism evidence="2 3">
    <name type="scientific">Notothenia coriiceps</name>
    <name type="common">black rockcod</name>
    <dbReference type="NCBI Taxonomy" id="8208"/>
    <lineage>
        <taxon>Eukaryota</taxon>
        <taxon>Metazoa</taxon>
        <taxon>Chordata</taxon>
        <taxon>Craniata</taxon>
        <taxon>Vertebrata</taxon>
        <taxon>Euteleostomi</taxon>
        <taxon>Actinopterygii</taxon>
        <taxon>Neopterygii</taxon>
        <taxon>Teleostei</taxon>
        <taxon>Neoteleostei</taxon>
        <taxon>Acanthomorphata</taxon>
        <taxon>Eupercaria</taxon>
        <taxon>Perciformes</taxon>
        <taxon>Notothenioidei</taxon>
        <taxon>Nototheniidae</taxon>
        <taxon>Notothenia</taxon>
    </lineage>
</organism>
<dbReference type="OrthoDB" id="8958299at2759"/>
<dbReference type="GO" id="GO:0017154">
    <property type="term" value="F:semaphorin receptor activity"/>
    <property type="evidence" value="ECO:0007669"/>
    <property type="project" value="InterPro"/>
</dbReference>
<dbReference type="AlphaFoldDB" id="A0A6I9NPN9"/>
<dbReference type="GO" id="GO:0050772">
    <property type="term" value="P:positive regulation of axonogenesis"/>
    <property type="evidence" value="ECO:0007669"/>
    <property type="project" value="TreeGrafter"/>
</dbReference>
<evidence type="ECO:0000313" key="3">
    <source>
        <dbReference type="RefSeq" id="XP_010779684.1"/>
    </source>
</evidence>
<dbReference type="Gene3D" id="2.60.40.10">
    <property type="entry name" value="Immunoglobulins"/>
    <property type="match status" value="1"/>
</dbReference>
<feature type="non-terminal residue" evidence="3">
    <location>
        <position position="133"/>
    </location>
</feature>
<dbReference type="GO" id="GO:0008360">
    <property type="term" value="P:regulation of cell shape"/>
    <property type="evidence" value="ECO:0007669"/>
    <property type="project" value="TreeGrafter"/>
</dbReference>
<dbReference type="PANTHER" id="PTHR22625">
    <property type="entry name" value="PLEXIN"/>
    <property type="match status" value="1"/>
</dbReference>
<dbReference type="InterPro" id="IPR031148">
    <property type="entry name" value="Plexin"/>
</dbReference>
<dbReference type="GO" id="GO:0007162">
    <property type="term" value="P:negative regulation of cell adhesion"/>
    <property type="evidence" value="ECO:0007669"/>
    <property type="project" value="TreeGrafter"/>
</dbReference>